<dbReference type="Pfam" id="PF03960">
    <property type="entry name" value="ArsC"/>
    <property type="match status" value="1"/>
</dbReference>
<dbReference type="NCBIfam" id="TIGR01616">
    <property type="entry name" value="nitro_assoc"/>
    <property type="match status" value="1"/>
</dbReference>
<comment type="similarity">
    <text evidence="1 2">Belongs to the ArsC family.</text>
</comment>
<dbReference type="SUPFAM" id="SSF52833">
    <property type="entry name" value="Thioredoxin-like"/>
    <property type="match status" value="1"/>
</dbReference>
<dbReference type="InterPro" id="IPR006503">
    <property type="entry name" value="Nase-assoc"/>
</dbReference>
<evidence type="ECO:0000256" key="2">
    <source>
        <dbReference type="PROSITE-ProRule" id="PRU01282"/>
    </source>
</evidence>
<dbReference type="AlphaFoldDB" id="I3CJV9"/>
<dbReference type="Proteomes" id="UP000005744">
    <property type="component" value="Unassembled WGS sequence"/>
</dbReference>
<dbReference type="eggNOG" id="COG1393">
    <property type="taxonomic scope" value="Bacteria"/>
</dbReference>
<dbReference type="Gene3D" id="3.40.30.10">
    <property type="entry name" value="Glutaredoxin"/>
    <property type="match status" value="1"/>
</dbReference>
<proteinExistence type="inferred from homology"/>
<dbReference type="HOGENOM" id="CLU_133290_0_0_6"/>
<reference evidence="3 4" key="1">
    <citation type="submission" date="2011-11" db="EMBL/GenBank/DDBJ databases">
        <title>Improved High-Quality Draft sequence of Beggiatoa alba B18lD.</title>
        <authorList>
            <consortium name="US DOE Joint Genome Institute"/>
            <person name="Lucas S."/>
            <person name="Han J."/>
            <person name="Lapidus A."/>
            <person name="Cheng J.-F."/>
            <person name="Goodwin L."/>
            <person name="Pitluck S."/>
            <person name="Peters L."/>
            <person name="Mikhailova N."/>
            <person name="Held B."/>
            <person name="Detter J.C."/>
            <person name="Han C."/>
            <person name="Tapia R."/>
            <person name="Land M."/>
            <person name="Hauser L."/>
            <person name="Kyrpides N."/>
            <person name="Ivanova N."/>
            <person name="Pagani I."/>
            <person name="Samuel K."/>
            <person name="Teske A."/>
            <person name="Mueller J."/>
            <person name="Woyke T."/>
        </authorList>
    </citation>
    <scope>NUCLEOTIDE SEQUENCE [LARGE SCALE GENOMIC DNA]</scope>
    <source>
        <strain evidence="3 4">B18LD</strain>
    </source>
</reference>
<dbReference type="PANTHER" id="PTHR30041">
    <property type="entry name" value="ARSENATE REDUCTASE"/>
    <property type="match status" value="1"/>
</dbReference>
<sequence length="143" mass="15950">MVDVVFYEKSGCGNNTRQKNLLADAGHTVIAKNLLTEAWTIEKLLAFLSPYPVPDWFNRAAPRVKSGEVNPETVSAEEALQLILAEPLLLRRPLMQVGEERRIGFDPETVAQWIGLTPVETGTDLESCPRQHTHNPCADTEVR</sequence>
<dbReference type="PROSITE" id="PS51353">
    <property type="entry name" value="ARSC"/>
    <property type="match status" value="1"/>
</dbReference>
<organism evidence="3 4">
    <name type="scientific">Beggiatoa alba B18LD</name>
    <dbReference type="NCBI Taxonomy" id="395493"/>
    <lineage>
        <taxon>Bacteria</taxon>
        <taxon>Pseudomonadati</taxon>
        <taxon>Pseudomonadota</taxon>
        <taxon>Gammaproteobacteria</taxon>
        <taxon>Thiotrichales</taxon>
        <taxon>Thiotrichaceae</taxon>
        <taxon>Beggiatoa</taxon>
    </lineage>
</organism>
<dbReference type="InterPro" id="IPR036249">
    <property type="entry name" value="Thioredoxin-like_sf"/>
</dbReference>
<accession>I3CJV9</accession>
<evidence type="ECO:0000313" key="3">
    <source>
        <dbReference type="EMBL" id="EIJ43902.1"/>
    </source>
</evidence>
<dbReference type="CDD" id="cd03033">
    <property type="entry name" value="ArsC_15kD"/>
    <property type="match status" value="1"/>
</dbReference>
<dbReference type="STRING" id="395493.BegalDRAFT_3077"/>
<keyword evidence="4" id="KW-1185">Reference proteome</keyword>
<evidence type="ECO:0000313" key="4">
    <source>
        <dbReference type="Proteomes" id="UP000005744"/>
    </source>
</evidence>
<dbReference type="RefSeq" id="WP_002691501.1">
    <property type="nucleotide sequence ID" value="NZ_JH600070.1"/>
</dbReference>
<dbReference type="PANTHER" id="PTHR30041:SF8">
    <property type="entry name" value="PROTEIN YFFB"/>
    <property type="match status" value="1"/>
</dbReference>
<name>I3CJV9_9GAMM</name>
<gene>
    <name evidence="3" type="ORF">BegalDRAFT_3077</name>
</gene>
<dbReference type="InterPro" id="IPR006660">
    <property type="entry name" value="Arsenate_reductase-like"/>
</dbReference>
<protein>
    <submittedName>
        <fullName evidence="3">Nitrogenase-associated protein</fullName>
    </submittedName>
</protein>
<evidence type="ECO:0000256" key="1">
    <source>
        <dbReference type="ARBA" id="ARBA00007198"/>
    </source>
</evidence>
<dbReference type="EMBL" id="JH600070">
    <property type="protein sequence ID" value="EIJ43902.1"/>
    <property type="molecule type" value="Genomic_DNA"/>
</dbReference>
<dbReference type="OrthoDB" id="5432555at2"/>